<sequence>MSVIVHLSTLNQQCFNLALEDGSLEILIKRINIEDELELLNSLELVEKIAITVHGLEYLISKGILNHFISILQKDNDGAGGLVAEKLITITGNIFRQSAQLSQILLSLPIVEIYADKLEKQFHEMPVISAIGALGRHSIGQKYLQENGALLLNLSPYFDCADNDLKIILLNAVSEMFGNSLKDENPNIHTLYTSLSLNPPTTQIMLNFIRKPFFEVRKAAYSVLYAIAKFNWGISEIAATPGLLDFLLNRQNEPEIEGLTWRFSIFEKILENPDGKQCVGIEKYYNILEYAKRGIVFVPGQSEPIVKKEIW</sequence>
<dbReference type="PANTHER" id="PTHR13554:SF10">
    <property type="entry name" value="26S PROTEASOME NON-ATPASE REGULATORY SUBUNIT 5"/>
    <property type="match status" value="1"/>
</dbReference>
<dbReference type="SUPFAM" id="SSF48371">
    <property type="entry name" value="ARM repeat"/>
    <property type="match status" value="1"/>
</dbReference>
<dbReference type="AlphaFoldDB" id="A0A6B2LAY5"/>
<dbReference type="Pfam" id="PF10508">
    <property type="entry name" value="Proteasom_PSMB"/>
    <property type="match status" value="1"/>
</dbReference>
<dbReference type="Gene3D" id="1.25.10.10">
    <property type="entry name" value="Leucine-rich Repeat Variant"/>
    <property type="match status" value="1"/>
</dbReference>
<name>A0A6B2LAY5_9EUKA</name>
<dbReference type="PANTHER" id="PTHR13554">
    <property type="entry name" value="26S PROTEASOME NON-ATPASE REGULATORY SUBUNIT 5-RELATED"/>
    <property type="match status" value="1"/>
</dbReference>
<evidence type="ECO:0000313" key="1">
    <source>
        <dbReference type="EMBL" id="NDV34070.1"/>
    </source>
</evidence>
<dbReference type="InterPro" id="IPR016024">
    <property type="entry name" value="ARM-type_fold"/>
</dbReference>
<accession>A0A6B2LAY5</accession>
<dbReference type="GO" id="GO:0005829">
    <property type="term" value="C:cytosol"/>
    <property type="evidence" value="ECO:0007669"/>
    <property type="project" value="TreeGrafter"/>
</dbReference>
<protein>
    <recommendedName>
        <fullName evidence="2">26S proteasome non-ATPase regulatory subunit 5</fullName>
    </recommendedName>
</protein>
<proteinExistence type="predicted"/>
<evidence type="ECO:0008006" key="2">
    <source>
        <dbReference type="Google" id="ProtNLM"/>
    </source>
</evidence>
<dbReference type="GO" id="GO:0043248">
    <property type="term" value="P:proteasome assembly"/>
    <property type="evidence" value="ECO:0007669"/>
    <property type="project" value="InterPro"/>
</dbReference>
<reference evidence="1" key="1">
    <citation type="journal article" date="2020" name="J. Eukaryot. Microbiol.">
        <title>De novo Sequencing, Assembly and Annotation of the Transcriptome for the Free-Living Testate Amoeba Arcella intermedia.</title>
        <authorList>
            <person name="Ribeiro G.M."/>
            <person name="Porfirio-Sousa A.L."/>
            <person name="Maurer-Alcala X.X."/>
            <person name="Katz L.A."/>
            <person name="Lahr D.J.G."/>
        </authorList>
    </citation>
    <scope>NUCLEOTIDE SEQUENCE</scope>
</reference>
<dbReference type="EMBL" id="GIBP01005101">
    <property type="protein sequence ID" value="NDV34070.1"/>
    <property type="molecule type" value="Transcribed_RNA"/>
</dbReference>
<dbReference type="InterPro" id="IPR011989">
    <property type="entry name" value="ARM-like"/>
</dbReference>
<dbReference type="InterPro" id="IPR019538">
    <property type="entry name" value="PSMD5"/>
</dbReference>
<organism evidence="1">
    <name type="scientific">Arcella intermedia</name>
    <dbReference type="NCBI Taxonomy" id="1963864"/>
    <lineage>
        <taxon>Eukaryota</taxon>
        <taxon>Amoebozoa</taxon>
        <taxon>Tubulinea</taxon>
        <taxon>Elardia</taxon>
        <taxon>Arcellinida</taxon>
        <taxon>Sphaerothecina</taxon>
        <taxon>Arcellidae</taxon>
        <taxon>Arcella</taxon>
    </lineage>
</organism>